<reference evidence="2" key="1">
    <citation type="journal article" date="2014" name="Int. J. Syst. Evol. Microbiol.">
        <title>Complete genome sequence of Corynebacterium casei LMG S-19264T (=DSM 44701T), isolated from a smear-ripened cheese.</title>
        <authorList>
            <consortium name="US DOE Joint Genome Institute (JGI-PGF)"/>
            <person name="Walter F."/>
            <person name="Albersmeier A."/>
            <person name="Kalinowski J."/>
            <person name="Ruckert C."/>
        </authorList>
    </citation>
    <scope>NUCLEOTIDE SEQUENCE</scope>
    <source>
        <strain evidence="2">VKM Ac-2007</strain>
    </source>
</reference>
<gene>
    <name evidence="2" type="ORF">GCM10017600_41760</name>
</gene>
<organism evidence="2 3">
    <name type="scientific">Streptosporangium carneum</name>
    <dbReference type="NCBI Taxonomy" id="47481"/>
    <lineage>
        <taxon>Bacteria</taxon>
        <taxon>Bacillati</taxon>
        <taxon>Actinomycetota</taxon>
        <taxon>Actinomycetes</taxon>
        <taxon>Streptosporangiales</taxon>
        <taxon>Streptosporangiaceae</taxon>
        <taxon>Streptosporangium</taxon>
    </lineage>
</organism>
<accession>A0A9W6I2D9</accession>
<dbReference type="InterPro" id="IPR007621">
    <property type="entry name" value="TPM_dom"/>
</dbReference>
<sequence length="200" mass="20556">MGTSRASRVVRVLVVLLSLVFPPGVAARGGRAVRAEPPTPVSRTVTDRAGALGGRRGQVEAALARLEAAHAVRLYVVYVEDFSGLSAQEWASQAALRGHLGRLELLLAVSVGQRRYAVSADSRFPLSAGELDEVAATAIEPALRHGDWAGAAVGAAEGYAEALATRGLIRAGRAPGEMDHVRRAVRAAAAGGRAPGGPGG</sequence>
<name>A0A9W6I2D9_9ACTN</name>
<comment type="caution">
    <text evidence="2">The sequence shown here is derived from an EMBL/GenBank/DDBJ whole genome shotgun (WGS) entry which is preliminary data.</text>
</comment>
<keyword evidence="3" id="KW-1185">Reference proteome</keyword>
<dbReference type="AlphaFoldDB" id="A0A9W6I2D9"/>
<dbReference type="Gene3D" id="3.10.310.50">
    <property type="match status" value="1"/>
</dbReference>
<dbReference type="Proteomes" id="UP001143474">
    <property type="component" value="Unassembled WGS sequence"/>
</dbReference>
<dbReference type="Pfam" id="PF04536">
    <property type="entry name" value="TPM_phosphatase"/>
    <property type="match status" value="1"/>
</dbReference>
<protein>
    <recommendedName>
        <fullName evidence="1">TPM domain-containing protein</fullName>
    </recommendedName>
</protein>
<reference evidence="2" key="2">
    <citation type="submission" date="2023-01" db="EMBL/GenBank/DDBJ databases">
        <authorList>
            <person name="Sun Q."/>
            <person name="Evtushenko L."/>
        </authorList>
    </citation>
    <scope>NUCLEOTIDE SEQUENCE</scope>
    <source>
        <strain evidence="2">VKM Ac-2007</strain>
    </source>
</reference>
<dbReference type="EMBL" id="BSEV01000009">
    <property type="protein sequence ID" value="GLK10770.1"/>
    <property type="molecule type" value="Genomic_DNA"/>
</dbReference>
<proteinExistence type="predicted"/>
<evidence type="ECO:0000313" key="2">
    <source>
        <dbReference type="EMBL" id="GLK10770.1"/>
    </source>
</evidence>
<evidence type="ECO:0000259" key="1">
    <source>
        <dbReference type="Pfam" id="PF04536"/>
    </source>
</evidence>
<evidence type="ECO:0000313" key="3">
    <source>
        <dbReference type="Proteomes" id="UP001143474"/>
    </source>
</evidence>
<feature type="domain" description="TPM" evidence="1">
    <location>
        <begin position="45"/>
        <end position="160"/>
    </location>
</feature>